<evidence type="ECO:0000313" key="2">
    <source>
        <dbReference type="Proteomes" id="UP001281147"/>
    </source>
</evidence>
<evidence type="ECO:0000313" key="1">
    <source>
        <dbReference type="EMBL" id="KAK3704903.1"/>
    </source>
</evidence>
<proteinExistence type="predicted"/>
<keyword evidence="2" id="KW-1185">Reference proteome</keyword>
<dbReference type="EMBL" id="JAUTXU010000134">
    <property type="protein sequence ID" value="KAK3704903.1"/>
    <property type="molecule type" value="Genomic_DNA"/>
</dbReference>
<name>A0ACC3MW70_9PEZI</name>
<gene>
    <name evidence="1" type="ORF">LTR37_013594</name>
</gene>
<protein>
    <submittedName>
        <fullName evidence="1">Uncharacterized protein</fullName>
    </submittedName>
</protein>
<accession>A0ACC3MW70</accession>
<reference evidence="1" key="1">
    <citation type="submission" date="2023-07" db="EMBL/GenBank/DDBJ databases">
        <title>Black Yeasts Isolated from many extreme environments.</title>
        <authorList>
            <person name="Coleine C."/>
            <person name="Stajich J.E."/>
            <person name="Selbmann L."/>
        </authorList>
    </citation>
    <scope>NUCLEOTIDE SEQUENCE</scope>
    <source>
        <strain evidence="1">CCFEE 5714</strain>
    </source>
</reference>
<dbReference type="Proteomes" id="UP001281147">
    <property type="component" value="Unassembled WGS sequence"/>
</dbReference>
<organism evidence="1 2">
    <name type="scientific">Vermiconidia calcicola</name>
    <dbReference type="NCBI Taxonomy" id="1690605"/>
    <lineage>
        <taxon>Eukaryota</taxon>
        <taxon>Fungi</taxon>
        <taxon>Dikarya</taxon>
        <taxon>Ascomycota</taxon>
        <taxon>Pezizomycotina</taxon>
        <taxon>Dothideomycetes</taxon>
        <taxon>Dothideomycetidae</taxon>
        <taxon>Mycosphaerellales</taxon>
        <taxon>Extremaceae</taxon>
        <taxon>Vermiconidia</taxon>
    </lineage>
</organism>
<comment type="caution">
    <text evidence="1">The sequence shown here is derived from an EMBL/GenBank/DDBJ whole genome shotgun (WGS) entry which is preliminary data.</text>
</comment>
<sequence>MLGSRDLDLWSQPPPAPRTRESNNPTLLFSWWCTIFAAVVIIVRLCGRKTRSNVLFKEDWIMMLALVPLFIRMGLIHVVLLYGTNNVETVGIEYTTTELYHRSIGARLVLAARIFYAMFIWISKYTVSEFLKRITIRIWRRSYERTLQGIRVFLVATFFAVVIATLCECQPFDHYWQVVPDPSPHCRQGYGNLITMGTCDIITDILLVAFPIPIILQSGQTWKRKLQLGSLFSLSIILIVVTALRIPKIVDLHGRQQYRTVWASAEILASTAVSNAVIIGSFLRDKGTKRNKYRSASVSDSIEQASVRRPTVVALPNTGSDEDLFRVLGMRVPEHLREKSGATPRPAPRALPAASPVRHSSRGTVPALRGPGSRIIGETNNSDSDDSLTKPPVPESQPLPSPAPSSKQAASFFDVGGLLEDGRGSRSPASRSRANTFRHSAQSLAGTVYTQDFAPSPTQSRRGSRAQDLPPPATPQSRRGSRNAGTLQDFGGSLPPTTSQASSSMDRYHGRRQSDSQIYPPSRHLRPAPAGIIGPTLARHETHHTLQDAGGLLGQIPEGRSESLQRTISDDLSDVPSLAPPRLQGQHAHFTDYDGFELADIGGLLALNREPDAAAAALQRASARGSPRESAVPTADTQREHWDTIEIQDSGGLLNK</sequence>